<reference evidence="5 6" key="1">
    <citation type="submission" date="2015-12" db="EMBL/GenBank/DDBJ databases">
        <authorList>
            <person name="Shamseldin A."/>
            <person name="Moawad H."/>
            <person name="Abd El-Rahim W.M."/>
            <person name="Sadowsky M.J."/>
        </authorList>
    </citation>
    <scope>NUCLEOTIDE SEQUENCE [LARGE SCALE GENOMIC DNA]</scope>
    <source>
        <strain evidence="5 6">DG5B</strain>
    </source>
</reference>
<sequence length="248" mass="27149">MPTVPAADKKKLTSLLRRTVSGATITNHRFGVLLTANGQTQLITTAVANVKPFHVTFTVEVWNTLFDAAAKAHAALSYAVVDNLGLNVELLPLTALDLKHPDHKNVVVQSVYSKELEEFVSAEVVNIPRGLANHAVVPESKWSEYELQAVCVDYLRRVRPDLLMFSIPVELAHPTWARHVKSGVVAGVADCCILGPNGSATWVEFKIKGNTLRDSQVAFGETCARLGHVYCVCYTLEEFNSLLVSIGR</sequence>
<dbReference type="GO" id="GO:0004518">
    <property type="term" value="F:nuclease activity"/>
    <property type="evidence" value="ECO:0007669"/>
    <property type="project" value="UniProtKB-KW"/>
</dbReference>
<evidence type="ECO:0000313" key="5">
    <source>
        <dbReference type="EMBL" id="ALW86344.1"/>
    </source>
</evidence>
<keyword evidence="6" id="KW-1185">Reference proteome</keyword>
<keyword evidence="3" id="KW-0378">Hydrolase</keyword>
<feature type="domain" description="VRR-NUC" evidence="4">
    <location>
        <begin position="142"/>
        <end position="237"/>
    </location>
</feature>
<dbReference type="AlphaFoldDB" id="A0A0U4C7T5"/>
<evidence type="ECO:0000259" key="4">
    <source>
        <dbReference type="SMART" id="SM00990"/>
    </source>
</evidence>
<dbReference type="Proteomes" id="UP000059542">
    <property type="component" value="Chromosome"/>
</dbReference>
<name>A0A0U4C7T5_9BACT</name>
<dbReference type="STRING" id="1411621.AUC43_15375"/>
<dbReference type="GO" id="GO:0003676">
    <property type="term" value="F:nucleic acid binding"/>
    <property type="evidence" value="ECO:0007669"/>
    <property type="project" value="InterPro"/>
</dbReference>
<dbReference type="Gene3D" id="3.40.1350.10">
    <property type="match status" value="1"/>
</dbReference>
<comment type="cofactor">
    <cofactor evidence="1">
        <name>Mg(2+)</name>
        <dbReference type="ChEBI" id="CHEBI:18420"/>
    </cofactor>
</comment>
<evidence type="ECO:0000313" key="6">
    <source>
        <dbReference type="Proteomes" id="UP000059542"/>
    </source>
</evidence>
<dbReference type="InterPro" id="IPR011856">
    <property type="entry name" value="tRNA_endonuc-like_dom_sf"/>
</dbReference>
<evidence type="ECO:0000256" key="2">
    <source>
        <dbReference type="ARBA" id="ARBA00022722"/>
    </source>
</evidence>
<dbReference type="SMART" id="SM00990">
    <property type="entry name" value="VRR_NUC"/>
    <property type="match status" value="1"/>
</dbReference>
<keyword evidence="2" id="KW-0540">Nuclease</keyword>
<dbReference type="EMBL" id="CP013909">
    <property type="protein sequence ID" value="ALW86344.1"/>
    <property type="molecule type" value="Genomic_DNA"/>
</dbReference>
<protein>
    <recommendedName>
        <fullName evidence="4">VRR-NUC domain-containing protein</fullName>
    </recommendedName>
</protein>
<dbReference type="InterPro" id="IPR014883">
    <property type="entry name" value="VRR_NUC"/>
</dbReference>
<dbReference type="KEGG" id="hyg:AUC43_15375"/>
<dbReference type="GO" id="GO:0016788">
    <property type="term" value="F:hydrolase activity, acting on ester bonds"/>
    <property type="evidence" value="ECO:0007669"/>
    <property type="project" value="InterPro"/>
</dbReference>
<evidence type="ECO:0000256" key="3">
    <source>
        <dbReference type="ARBA" id="ARBA00022801"/>
    </source>
</evidence>
<evidence type="ECO:0000256" key="1">
    <source>
        <dbReference type="ARBA" id="ARBA00001946"/>
    </source>
</evidence>
<gene>
    <name evidence="5" type="ORF">AUC43_15375</name>
</gene>
<organism evidence="5 6">
    <name type="scientific">Hymenobacter sedentarius</name>
    <dbReference type="NCBI Taxonomy" id="1411621"/>
    <lineage>
        <taxon>Bacteria</taxon>
        <taxon>Pseudomonadati</taxon>
        <taxon>Bacteroidota</taxon>
        <taxon>Cytophagia</taxon>
        <taxon>Cytophagales</taxon>
        <taxon>Hymenobacteraceae</taxon>
        <taxon>Hymenobacter</taxon>
    </lineage>
</organism>
<dbReference type="RefSeq" id="WP_068195564.1">
    <property type="nucleotide sequence ID" value="NZ_CP013909.1"/>
</dbReference>
<accession>A0A0U4C7T5</accession>
<proteinExistence type="predicted"/>